<name>A0A9P9YRP9_9MUSC</name>
<dbReference type="InterPro" id="IPR000850">
    <property type="entry name" value="Adenylat/UMP-CMP_kin"/>
</dbReference>
<proteinExistence type="inferred from homology"/>
<keyword evidence="2" id="KW-0547">Nucleotide-binding</keyword>
<dbReference type="AlphaFoldDB" id="A0A9P9YRP9"/>
<feature type="domain" description="tRNA-splicing endonuclease subunit Sen54 N-terminal" evidence="5">
    <location>
        <begin position="44"/>
        <end position="102"/>
    </location>
</feature>
<keyword evidence="3 4" id="KW-0418">Kinase</keyword>
<evidence type="ECO:0000313" key="6">
    <source>
        <dbReference type="EMBL" id="KAI8041670.1"/>
    </source>
</evidence>
<comment type="similarity">
    <text evidence="4">Belongs to the adenylate kinase family.</text>
</comment>
<dbReference type="PRINTS" id="PR00094">
    <property type="entry name" value="ADENYLTKNASE"/>
</dbReference>
<evidence type="ECO:0000256" key="2">
    <source>
        <dbReference type="ARBA" id="ARBA00022741"/>
    </source>
</evidence>
<evidence type="ECO:0000256" key="1">
    <source>
        <dbReference type="ARBA" id="ARBA00022679"/>
    </source>
</evidence>
<evidence type="ECO:0000313" key="7">
    <source>
        <dbReference type="Proteomes" id="UP001059596"/>
    </source>
</evidence>
<evidence type="ECO:0000256" key="3">
    <source>
        <dbReference type="ARBA" id="ARBA00022777"/>
    </source>
</evidence>
<sequence length="288" mass="32031">METKTLDSEIVEILPKHSYLSAQELIAHRHTEFEAPSGDHLRAQLSVPRIERLGGRALGIWNEDQQVAEVLRKDGKFENFGYSEQGKLYLEYYETLFLLELDVPIIWMIGGPGSGKGTQSSKIAKKYGFTHIDPVALVGKEIVGQTAVGQKFEKLLTDGNSVPLSEIVPLIKHEMNSNRDGLKGFVIDGYPVDMEEAKVLEDGFGLPSMIIALELEEQMESRSSFISYGPAARPSLTSYIDTSKDVMDNYAEITLKIDANQTPESVFEEIQMGIDAWVNSNGQIVFAQ</sequence>
<dbReference type="GO" id="GO:0019205">
    <property type="term" value="F:nucleobase-containing compound kinase activity"/>
    <property type="evidence" value="ECO:0007669"/>
    <property type="project" value="InterPro"/>
</dbReference>
<dbReference type="Proteomes" id="UP001059596">
    <property type="component" value="Unassembled WGS sequence"/>
</dbReference>
<dbReference type="EMBL" id="JAMKOV010000003">
    <property type="protein sequence ID" value="KAI8041670.1"/>
    <property type="molecule type" value="Genomic_DNA"/>
</dbReference>
<keyword evidence="7" id="KW-1185">Reference proteome</keyword>
<keyword evidence="1 4" id="KW-0808">Transferase</keyword>
<accession>A0A9P9YRP9</accession>
<organism evidence="6 7">
    <name type="scientific">Drosophila gunungcola</name>
    <name type="common">fruit fly</name>
    <dbReference type="NCBI Taxonomy" id="103775"/>
    <lineage>
        <taxon>Eukaryota</taxon>
        <taxon>Metazoa</taxon>
        <taxon>Ecdysozoa</taxon>
        <taxon>Arthropoda</taxon>
        <taxon>Hexapoda</taxon>
        <taxon>Insecta</taxon>
        <taxon>Pterygota</taxon>
        <taxon>Neoptera</taxon>
        <taxon>Endopterygota</taxon>
        <taxon>Diptera</taxon>
        <taxon>Brachycera</taxon>
        <taxon>Muscomorpha</taxon>
        <taxon>Ephydroidea</taxon>
        <taxon>Drosophilidae</taxon>
        <taxon>Drosophila</taxon>
        <taxon>Sophophora</taxon>
    </lineage>
</organism>
<protein>
    <recommendedName>
        <fullName evidence="5">tRNA-splicing endonuclease subunit Sen54 N-terminal domain-containing protein</fullName>
    </recommendedName>
</protein>
<dbReference type="Pfam" id="PF00406">
    <property type="entry name" value="ADK"/>
    <property type="match status" value="1"/>
</dbReference>
<dbReference type="CDD" id="cd01428">
    <property type="entry name" value="ADK"/>
    <property type="match status" value="1"/>
</dbReference>
<dbReference type="Pfam" id="PF12928">
    <property type="entry name" value="tRNA_int_end_N2"/>
    <property type="match status" value="1"/>
</dbReference>
<dbReference type="Gene3D" id="3.40.50.300">
    <property type="entry name" value="P-loop containing nucleotide triphosphate hydrolases"/>
    <property type="match status" value="1"/>
</dbReference>
<dbReference type="SUPFAM" id="SSF52540">
    <property type="entry name" value="P-loop containing nucleoside triphosphate hydrolases"/>
    <property type="match status" value="1"/>
</dbReference>
<reference evidence="6" key="1">
    <citation type="journal article" date="2023" name="Genome Biol. Evol.">
        <title>Long-read-based Genome Assembly of Drosophila gunungcola Reveals Fewer Chemosensory Genes in Flower-breeding Species.</title>
        <authorList>
            <person name="Negi A."/>
            <person name="Liao B.Y."/>
            <person name="Yeh S.D."/>
        </authorList>
    </citation>
    <scope>NUCLEOTIDE SEQUENCE</scope>
    <source>
        <strain evidence="6">Sukarami</strain>
    </source>
</reference>
<dbReference type="InterPro" id="IPR027417">
    <property type="entry name" value="P-loop_NTPase"/>
</dbReference>
<dbReference type="InterPro" id="IPR024336">
    <property type="entry name" value="tRNA_splic_suSen54_N"/>
</dbReference>
<evidence type="ECO:0000259" key="5">
    <source>
        <dbReference type="Pfam" id="PF12928"/>
    </source>
</evidence>
<gene>
    <name evidence="6" type="ORF">M5D96_005935</name>
</gene>
<dbReference type="GO" id="GO:0006139">
    <property type="term" value="P:nucleobase-containing compound metabolic process"/>
    <property type="evidence" value="ECO:0007669"/>
    <property type="project" value="InterPro"/>
</dbReference>
<comment type="caution">
    <text evidence="6">The sequence shown here is derived from an EMBL/GenBank/DDBJ whole genome shotgun (WGS) entry which is preliminary data.</text>
</comment>
<evidence type="ECO:0000256" key="4">
    <source>
        <dbReference type="RuleBase" id="RU003330"/>
    </source>
</evidence>
<dbReference type="PANTHER" id="PTHR23359">
    <property type="entry name" value="NUCLEOTIDE KINASE"/>
    <property type="match status" value="1"/>
</dbReference>
<dbReference type="GO" id="GO:0005524">
    <property type="term" value="F:ATP binding"/>
    <property type="evidence" value="ECO:0007669"/>
    <property type="project" value="InterPro"/>
</dbReference>